<dbReference type="Proteomes" id="UP001213664">
    <property type="component" value="Chromosome"/>
</dbReference>
<dbReference type="InterPro" id="IPR000073">
    <property type="entry name" value="AB_hydrolase_1"/>
</dbReference>
<evidence type="ECO:0000313" key="3">
    <source>
        <dbReference type="Proteomes" id="UP001213664"/>
    </source>
</evidence>
<dbReference type="PANTHER" id="PTHR43798">
    <property type="entry name" value="MONOACYLGLYCEROL LIPASE"/>
    <property type="match status" value="1"/>
</dbReference>
<reference evidence="2" key="1">
    <citation type="submission" date="2023-03" db="EMBL/GenBank/DDBJ databases">
        <title>Andean soil-derived lignocellulolytic bacterial consortium as a source of novel taxa and putative plastic-active enzymes.</title>
        <authorList>
            <person name="Diaz-Garcia L."/>
            <person name="Chuvochina M."/>
            <person name="Feuerriegel G."/>
            <person name="Bunk B."/>
            <person name="Sproer C."/>
            <person name="Streit W.R."/>
            <person name="Rodriguez L.M."/>
            <person name="Overmann J."/>
            <person name="Jimenez D.J."/>
        </authorList>
    </citation>
    <scope>NUCLEOTIDE SEQUENCE</scope>
    <source>
        <strain evidence="2">MAG 833</strain>
    </source>
</reference>
<organism evidence="2 3">
    <name type="scientific">Candidatus Brevundimonas colombiensis</name>
    <dbReference type="NCBI Taxonomy" id="3121376"/>
    <lineage>
        <taxon>Bacteria</taxon>
        <taxon>Pseudomonadati</taxon>
        <taxon>Pseudomonadota</taxon>
        <taxon>Alphaproteobacteria</taxon>
        <taxon>Caulobacterales</taxon>
        <taxon>Caulobacteraceae</taxon>
        <taxon>Brevundimonas</taxon>
    </lineage>
</organism>
<dbReference type="InterPro" id="IPR050266">
    <property type="entry name" value="AB_hydrolase_sf"/>
</dbReference>
<keyword evidence="2" id="KW-0378">Hydrolase</keyword>
<evidence type="ECO:0000313" key="2">
    <source>
        <dbReference type="EMBL" id="WEK38623.1"/>
    </source>
</evidence>
<dbReference type="AlphaFoldDB" id="A0AAJ5X035"/>
<proteinExistence type="predicted"/>
<accession>A0AAJ5X035</accession>
<sequence length="262" mass="29017">MSFDTSPAIIGYKAIGDGPQKVIVMHDWHGDHTTYDPILPYLDGKNFHYIFADLPGYGLSSEYTVPVNIQKIASNVIALVDYLDWPRFHIVGHSLSAMIAQYVAVLAADRVTSLTAICPLPASGSLASDDALRFFASTANDDDAFRRLIGFLSGQLSDGWMDAKRNRSRLSSTSEVKMQYFHLFRTNFSAELSGSNTKVNLILGDHDPGLDEATLAPLFRNWFSNLSLNVIPNCGHYPMEEAPPYFVSILEKFLTRTSVSLS</sequence>
<dbReference type="InterPro" id="IPR029058">
    <property type="entry name" value="AB_hydrolase_fold"/>
</dbReference>
<dbReference type="Gene3D" id="3.40.50.1820">
    <property type="entry name" value="alpha/beta hydrolase"/>
    <property type="match status" value="1"/>
</dbReference>
<gene>
    <name evidence="2" type="ORF">P0Y50_08655</name>
</gene>
<dbReference type="EMBL" id="CP119326">
    <property type="protein sequence ID" value="WEK38623.1"/>
    <property type="molecule type" value="Genomic_DNA"/>
</dbReference>
<evidence type="ECO:0000259" key="1">
    <source>
        <dbReference type="Pfam" id="PF00561"/>
    </source>
</evidence>
<dbReference type="GO" id="GO:0016787">
    <property type="term" value="F:hydrolase activity"/>
    <property type="evidence" value="ECO:0007669"/>
    <property type="project" value="UniProtKB-KW"/>
</dbReference>
<name>A0AAJ5X035_9CAUL</name>
<dbReference type="Pfam" id="PF00561">
    <property type="entry name" value="Abhydrolase_1"/>
    <property type="match status" value="1"/>
</dbReference>
<protein>
    <submittedName>
        <fullName evidence="2">Alpha/beta hydrolase</fullName>
    </submittedName>
</protein>
<feature type="domain" description="AB hydrolase-1" evidence="1">
    <location>
        <begin position="35"/>
        <end position="243"/>
    </location>
</feature>
<dbReference type="SUPFAM" id="SSF53474">
    <property type="entry name" value="alpha/beta-Hydrolases"/>
    <property type="match status" value="1"/>
</dbReference>